<evidence type="ECO:0000259" key="24">
    <source>
        <dbReference type="Pfam" id="PF01299"/>
    </source>
</evidence>
<dbReference type="GO" id="GO:0005886">
    <property type="term" value="C:plasma membrane"/>
    <property type="evidence" value="ECO:0007669"/>
    <property type="project" value="UniProtKB-SubCell"/>
</dbReference>
<keyword evidence="10" id="KW-0770">Synapse</keyword>
<dbReference type="GO" id="GO:0005765">
    <property type="term" value="C:lysosomal membrane"/>
    <property type="evidence" value="ECO:0007669"/>
    <property type="project" value="TreeGrafter"/>
</dbReference>
<evidence type="ECO:0000256" key="21">
    <source>
        <dbReference type="SAM" id="MobiDB-lite"/>
    </source>
</evidence>
<keyword evidence="9 22" id="KW-1133">Transmembrane helix</keyword>
<name>A0A1S3JM66_LINAN</name>
<keyword evidence="13" id="KW-0966">Cell projection</keyword>
<evidence type="ECO:0000256" key="4">
    <source>
        <dbReference type="ARBA" id="ARBA00004279"/>
    </source>
</evidence>
<keyword evidence="20" id="KW-1015">Disulfide bond</keyword>
<evidence type="ECO:0000256" key="18">
    <source>
        <dbReference type="ARBA" id="ARBA00074379"/>
    </source>
</evidence>
<dbReference type="GO" id="GO:0072594">
    <property type="term" value="P:establishment of protein localization to organelle"/>
    <property type="evidence" value="ECO:0007669"/>
    <property type="project" value="TreeGrafter"/>
</dbReference>
<evidence type="ECO:0000256" key="8">
    <source>
        <dbReference type="ARBA" id="ARBA00022753"/>
    </source>
</evidence>
<evidence type="ECO:0000256" key="20">
    <source>
        <dbReference type="PROSITE-ProRule" id="PRU00740"/>
    </source>
</evidence>
<feature type="region of interest" description="Disordered" evidence="21">
    <location>
        <begin position="27"/>
        <end position="75"/>
    </location>
</feature>
<evidence type="ECO:0000256" key="11">
    <source>
        <dbReference type="ARBA" id="ARBA00023136"/>
    </source>
</evidence>
<accession>A0A1S3JM66</accession>
<keyword evidence="12" id="KW-0325">Glycoprotein</keyword>
<evidence type="ECO:0000256" key="7">
    <source>
        <dbReference type="ARBA" id="ARBA00022729"/>
    </source>
</evidence>
<keyword evidence="25" id="KW-1185">Reference proteome</keyword>
<dbReference type="PANTHER" id="PTHR11506:SF35">
    <property type="entry name" value="LYSOSOME-ASSOCIATED MEMBRANE GLYCOPROTEIN 5"/>
    <property type="match status" value="1"/>
</dbReference>
<dbReference type="PROSITE" id="PS51407">
    <property type="entry name" value="LAMP_3"/>
    <property type="match status" value="1"/>
</dbReference>
<reference evidence="26" key="1">
    <citation type="submission" date="2025-08" db="UniProtKB">
        <authorList>
            <consortium name="RefSeq"/>
        </authorList>
    </citation>
    <scope>IDENTIFICATION</scope>
    <source>
        <tissue evidence="26">Gonads</tissue>
    </source>
</reference>
<dbReference type="Gene3D" id="2.40.160.110">
    <property type="match status" value="1"/>
</dbReference>
<dbReference type="InterPro" id="IPR002000">
    <property type="entry name" value="Lysosome-assoc_membr_glycop"/>
</dbReference>
<evidence type="ECO:0000256" key="13">
    <source>
        <dbReference type="ARBA" id="ARBA00023273"/>
    </source>
</evidence>
<comment type="caution">
    <text evidence="20">Lacks conserved residue(s) required for the propagation of feature annotation.</text>
</comment>
<feature type="chain" id="PRO_5010255481" description="Lysosome-associated membrane glycoprotein 5" evidence="23">
    <location>
        <begin position="23"/>
        <end position="296"/>
    </location>
</feature>
<evidence type="ECO:0000256" key="6">
    <source>
        <dbReference type="ARBA" id="ARBA00022692"/>
    </source>
</evidence>
<organism evidence="25 26">
    <name type="scientific">Lingula anatina</name>
    <name type="common">Brachiopod</name>
    <name type="synonym">Lingula unguis</name>
    <dbReference type="NCBI Taxonomy" id="7574"/>
    <lineage>
        <taxon>Eukaryota</taxon>
        <taxon>Metazoa</taxon>
        <taxon>Spiralia</taxon>
        <taxon>Lophotrochozoa</taxon>
        <taxon>Brachiopoda</taxon>
        <taxon>Linguliformea</taxon>
        <taxon>Lingulata</taxon>
        <taxon>Lingulida</taxon>
        <taxon>Linguloidea</taxon>
        <taxon>Lingulidae</taxon>
        <taxon>Lingula</taxon>
    </lineage>
</organism>
<dbReference type="Proteomes" id="UP000085678">
    <property type="component" value="Unplaced"/>
</dbReference>
<dbReference type="RefSeq" id="XP_013411478.1">
    <property type="nucleotide sequence ID" value="XM_013556024.1"/>
</dbReference>
<keyword evidence="7 23" id="KW-0732">Signal</keyword>
<dbReference type="PANTHER" id="PTHR11506">
    <property type="entry name" value="LYSOSOME-ASSOCIATED MEMBRANE GLYCOPROTEIN"/>
    <property type="match status" value="1"/>
</dbReference>
<feature type="transmembrane region" description="Helical" evidence="22">
    <location>
        <begin position="261"/>
        <end position="283"/>
    </location>
</feature>
<evidence type="ECO:0000256" key="3">
    <source>
        <dbReference type="ARBA" id="ARBA00004172"/>
    </source>
</evidence>
<evidence type="ECO:0000256" key="12">
    <source>
        <dbReference type="ARBA" id="ARBA00023180"/>
    </source>
</evidence>
<sequence>MTGEKESLILLLGLCFTSLVLCQEGSNGTSTTVTSTAPSPTSTTTTPTPTPTTSRSPQTSTSTPQETTTAKPSTTAKPFNGFYELKWPNDTVCVRATMTAVFAITYKAKEQTTMQNATVTVPKSSKVGGECSETRATMTLSWEKGYQFNLSFEVKTSADSEKSWALTSMALTYDPSVVTNSSTSTPTTVQLMNTSITSSFGQPYSCKSNLEFVFKAAQPVNLQLSELTVQAFQVPEKDFGPDGTVCVADVSENKKMSENNVIPVAVAGTLAALILIIIVAYFVMKARNNNQYKPME</sequence>
<dbReference type="Pfam" id="PF01299">
    <property type="entry name" value="Lamp2-like_luminal"/>
    <property type="match status" value="1"/>
</dbReference>
<dbReference type="InParanoid" id="A0A1S3JM66"/>
<evidence type="ECO:0000256" key="19">
    <source>
        <dbReference type="ARBA" id="ARBA00076257"/>
    </source>
</evidence>
<evidence type="ECO:0000313" key="25">
    <source>
        <dbReference type="Proteomes" id="UP000085678"/>
    </source>
</evidence>
<feature type="signal peptide" evidence="23">
    <location>
        <begin position="1"/>
        <end position="22"/>
    </location>
</feature>
<dbReference type="OrthoDB" id="9428839at2759"/>
<evidence type="ECO:0000256" key="15">
    <source>
        <dbReference type="ARBA" id="ARBA00029428"/>
    </source>
</evidence>
<protein>
    <recommendedName>
        <fullName evidence="18">Lysosome-associated membrane glycoprotein 5</fullName>
    </recommendedName>
    <alternativeName>
        <fullName evidence="19">Lysosome-associated membrane protein 5</fullName>
    </alternativeName>
</protein>
<evidence type="ECO:0000256" key="14">
    <source>
        <dbReference type="ARBA" id="ARBA00023329"/>
    </source>
</evidence>
<feature type="domain" description="Lysosome-associated membrane glycoprotein 2-like luminal" evidence="24">
    <location>
        <begin position="82"/>
        <end position="234"/>
    </location>
</feature>
<dbReference type="STRING" id="7574.A0A1S3JM66"/>
<evidence type="ECO:0000256" key="23">
    <source>
        <dbReference type="SAM" id="SignalP"/>
    </source>
</evidence>
<comment type="similarity">
    <text evidence="5 20">Belongs to the LAMP family.</text>
</comment>
<keyword evidence="11 20" id="KW-0472">Membrane</keyword>
<keyword evidence="8" id="KW-0967">Endosome</keyword>
<dbReference type="InterPro" id="IPR048528">
    <property type="entry name" value="Lamp2-like_luminal"/>
</dbReference>
<dbReference type="KEGG" id="lak:106174458"/>
<dbReference type="GeneID" id="106174458"/>
<proteinExistence type="inferred from homology"/>
<evidence type="ECO:0000256" key="1">
    <source>
        <dbReference type="ARBA" id="ARBA00004151"/>
    </source>
</evidence>
<evidence type="ECO:0000256" key="10">
    <source>
        <dbReference type="ARBA" id="ARBA00023018"/>
    </source>
</evidence>
<evidence type="ECO:0000256" key="2">
    <source>
        <dbReference type="ARBA" id="ARBA00004158"/>
    </source>
</evidence>
<dbReference type="AlphaFoldDB" id="A0A1S3JM66"/>
<comment type="function">
    <text evidence="16">Plays a role in short-term synaptic plasticity in a subset of GABAergic neurons in the brain.</text>
</comment>
<evidence type="ECO:0000313" key="26">
    <source>
        <dbReference type="RefSeq" id="XP_013411478.1"/>
    </source>
</evidence>
<feature type="disulfide bond" evidence="20">
    <location>
        <begin position="93"/>
        <end position="131"/>
    </location>
</feature>
<evidence type="ECO:0000256" key="22">
    <source>
        <dbReference type="SAM" id="Phobius"/>
    </source>
</evidence>
<dbReference type="GO" id="GO:0031902">
    <property type="term" value="C:late endosome membrane"/>
    <property type="evidence" value="ECO:0007669"/>
    <property type="project" value="TreeGrafter"/>
</dbReference>
<evidence type="ECO:0000256" key="5">
    <source>
        <dbReference type="ARBA" id="ARBA00009644"/>
    </source>
</evidence>
<keyword evidence="14" id="KW-0968">Cytoplasmic vesicle</keyword>
<evidence type="ECO:0000256" key="16">
    <source>
        <dbReference type="ARBA" id="ARBA00053950"/>
    </source>
</evidence>
<evidence type="ECO:0000256" key="9">
    <source>
        <dbReference type="ARBA" id="ARBA00022989"/>
    </source>
</evidence>
<comment type="subcellular location">
    <subcellularLocation>
        <location evidence="4">Cell projection</location>
        <location evidence="4">Dendrite</location>
    </subcellularLocation>
    <subcellularLocation>
        <location evidence="17">Cell projection</location>
        <location evidence="17">Growth cone membrane</location>
        <topology evidence="17">Single-pass type I membrane protein</topology>
    </subcellularLocation>
    <subcellularLocation>
        <location evidence="15">Cytoplasmic vesicle</location>
        <location evidence="15">Secretory vesicle</location>
        <location evidence="15">Synaptic vesicle membrane</location>
        <topology evidence="15">Single-pass type I membrane protein</topology>
    </subcellularLocation>
    <subcellularLocation>
        <location evidence="2">Early endosome membrane</location>
        <topology evidence="2">Single-pass type I membrane protein</topology>
    </subcellularLocation>
    <subcellularLocation>
        <location evidence="1">Endoplasmic reticulum-Golgi intermediate compartment membrane</location>
        <topology evidence="1">Single-pass type I membrane protein</topology>
    </subcellularLocation>
    <subcellularLocation>
        <location evidence="20">Membrane</location>
        <topology evidence="20">Single-pass type I membrane protein</topology>
    </subcellularLocation>
    <subcellularLocation>
        <location evidence="3">Recycling endosome</location>
    </subcellularLocation>
</comment>
<evidence type="ECO:0000256" key="17">
    <source>
        <dbReference type="ARBA" id="ARBA00060492"/>
    </source>
</evidence>
<gene>
    <name evidence="26" type="primary">LOC106174458</name>
</gene>
<keyword evidence="6 20" id="KW-0812">Transmembrane</keyword>
<feature type="compositionally biased region" description="Low complexity" evidence="21">
    <location>
        <begin position="29"/>
        <end position="75"/>
    </location>
</feature>